<dbReference type="PANTHER" id="PTHR30580:SF0">
    <property type="entry name" value="PRIMOSOMAL PROTEIN N"/>
    <property type="match status" value="1"/>
</dbReference>
<evidence type="ECO:0000256" key="9">
    <source>
        <dbReference type="ARBA" id="ARBA00023125"/>
    </source>
</evidence>
<dbReference type="STRING" id="1121256.SAMN02746089_01474"/>
<dbReference type="InterPro" id="IPR027417">
    <property type="entry name" value="P-loop_NTPase"/>
</dbReference>
<accession>A0A1M4ZPX7</accession>
<dbReference type="SUPFAM" id="SSF52540">
    <property type="entry name" value="P-loop containing nucleoside triphosphate hydrolases"/>
    <property type="match status" value="1"/>
</dbReference>
<keyword evidence="10 12" id="KW-0413">Isomerase</keyword>
<dbReference type="FunFam" id="3.40.50.300:FF:000489">
    <property type="entry name" value="Primosome assembly protein PriA"/>
    <property type="match status" value="1"/>
</dbReference>
<keyword evidence="3 12" id="KW-0479">Metal-binding</keyword>
<dbReference type="NCBIfam" id="NF004066">
    <property type="entry name" value="PRK05580.1-3"/>
    <property type="match status" value="1"/>
</dbReference>
<evidence type="ECO:0000256" key="2">
    <source>
        <dbReference type="ARBA" id="ARBA00022705"/>
    </source>
</evidence>
<evidence type="ECO:0000256" key="3">
    <source>
        <dbReference type="ARBA" id="ARBA00022723"/>
    </source>
</evidence>
<evidence type="ECO:0000313" key="15">
    <source>
        <dbReference type="EMBL" id="SHF20160.1"/>
    </source>
</evidence>
<sequence>MRYAEVIIDINSSNVDKIYDYAVPDDIDVKPGIRVVVDFNKRLVEGFIVGVKEKSDVDSSRIKSIMRIIDSKPVLTEKQLVLAYWMKERYLCHLVEALRCIMPVDVKKSMEMAHMVVELKVSIAEIEQFIFSNKKNTRQIAVLKELLNRGDNPVKASELIKATGSDYGVLKRLKEKGLIDVYYIDTEKNPYSSCNYGRTERLELTAEQRKALDEIKKGMDASKGKYLIHGVTGSGKTEIFLQAIEYNIKKGKDAIVLVPEISLTPQTIERFKGRFGDNVAVLHSRLSDGERIDQWKRIMDGKVKVVVGVRSAVFAPFKNLGLVIVDEEHESTYKQSDMRPKYDAREVAERRCELEGAVLVLASATPSILNYYRAVEGHLNLLRLKKRVNNKKLPYVHIVDMRQELMSGNRSIFSKELYDEMKNTLARKEQLILFLNRRGFYTFVSCRLCGYVMKCPHCNISLTFHADGTLQCHYCGYSIYMPKSCPACGQNSIRYFGMGTERVEKEVKALFPDARILRMDVDTTRKKGSFEKIYTAFKNREADILIGTQMISKGLDFPGVSLVGIITADTALNFPEYNASERTFQLITQVAGRAGRGNRQGKVIIQTYYPDHYAILCAKNHDYEGFYRREITFREKSDYPPFSELAVFTLSGFDDKIVKEKSMLLYDIIETYNEPDIQVFKPMPAMLHKLRDKYRWNIVLKSKNGDILRYTINRSYDKIKSMLDKDVLISYDINYITLI</sequence>
<dbReference type="AlphaFoldDB" id="A0A1M4ZPX7"/>
<dbReference type="GO" id="GO:0006269">
    <property type="term" value="P:DNA replication, synthesis of primer"/>
    <property type="evidence" value="ECO:0007669"/>
    <property type="project" value="UniProtKB-KW"/>
</dbReference>
<proteinExistence type="inferred from homology"/>
<dbReference type="InterPro" id="IPR041222">
    <property type="entry name" value="PriA_3primeBD"/>
</dbReference>
<dbReference type="GO" id="GO:0016887">
    <property type="term" value="F:ATP hydrolysis activity"/>
    <property type="evidence" value="ECO:0007669"/>
    <property type="project" value="RHEA"/>
</dbReference>
<evidence type="ECO:0000256" key="10">
    <source>
        <dbReference type="ARBA" id="ARBA00023235"/>
    </source>
</evidence>
<dbReference type="EMBL" id="FQVH01000014">
    <property type="protein sequence ID" value="SHF20160.1"/>
    <property type="molecule type" value="Genomic_DNA"/>
</dbReference>
<evidence type="ECO:0000256" key="11">
    <source>
        <dbReference type="ARBA" id="ARBA00048988"/>
    </source>
</evidence>
<keyword evidence="2 12" id="KW-0235">DNA replication</keyword>
<keyword evidence="4 12" id="KW-0547">Nucleotide-binding</keyword>
<dbReference type="InterPro" id="IPR005259">
    <property type="entry name" value="PriA"/>
</dbReference>
<feature type="binding site" evidence="12">
    <location>
        <position position="488"/>
    </location>
    <ligand>
        <name>Zn(2+)</name>
        <dbReference type="ChEBI" id="CHEBI:29105"/>
        <label>1</label>
    </ligand>
</feature>
<feature type="binding site" evidence="12">
    <location>
        <position position="455"/>
    </location>
    <ligand>
        <name>Zn(2+)</name>
        <dbReference type="ChEBI" id="CHEBI:29105"/>
        <label>2</label>
    </ligand>
</feature>
<feature type="binding site" evidence="12">
    <location>
        <position position="449"/>
    </location>
    <ligand>
        <name>Zn(2+)</name>
        <dbReference type="ChEBI" id="CHEBI:29105"/>
        <label>1</label>
    </ligand>
</feature>
<dbReference type="HAMAP" id="MF_00983">
    <property type="entry name" value="PriA"/>
    <property type="match status" value="1"/>
</dbReference>
<evidence type="ECO:0000256" key="1">
    <source>
        <dbReference type="ARBA" id="ARBA00022515"/>
    </source>
</evidence>
<dbReference type="RefSeq" id="WP_073343433.1">
    <property type="nucleotide sequence ID" value="NZ_FQVH01000014.1"/>
</dbReference>
<keyword evidence="9 12" id="KW-0238">DNA-binding</keyword>
<comment type="subunit">
    <text evidence="12">Component of the replication restart primosome.</text>
</comment>
<dbReference type="GO" id="GO:1990077">
    <property type="term" value="C:primosome complex"/>
    <property type="evidence" value="ECO:0007669"/>
    <property type="project" value="UniProtKB-UniRule"/>
</dbReference>
<reference evidence="15 16" key="1">
    <citation type="submission" date="2016-11" db="EMBL/GenBank/DDBJ databases">
        <authorList>
            <person name="Jaros S."/>
            <person name="Januszkiewicz K."/>
            <person name="Wedrychowicz H."/>
        </authorList>
    </citation>
    <scope>NUCLEOTIDE SEQUENCE [LARGE SCALE GENOMIC DNA]</scope>
    <source>
        <strain evidence="15 16">DSM 17918</strain>
    </source>
</reference>
<dbReference type="InterPro" id="IPR041236">
    <property type="entry name" value="PriA_C"/>
</dbReference>
<dbReference type="GO" id="GO:0006310">
    <property type="term" value="P:DNA recombination"/>
    <property type="evidence" value="ECO:0007669"/>
    <property type="project" value="InterPro"/>
</dbReference>
<comment type="similarity">
    <text evidence="12">Belongs to the helicase family. PriA subfamily.</text>
</comment>
<dbReference type="InterPro" id="IPR011545">
    <property type="entry name" value="DEAD/DEAH_box_helicase_dom"/>
</dbReference>
<feature type="binding site" evidence="12">
    <location>
        <position position="475"/>
    </location>
    <ligand>
        <name>Zn(2+)</name>
        <dbReference type="ChEBI" id="CHEBI:29105"/>
        <label>2</label>
    </ligand>
</feature>
<dbReference type="SMART" id="SM00490">
    <property type="entry name" value="HELICc"/>
    <property type="match status" value="1"/>
</dbReference>
<evidence type="ECO:0000256" key="8">
    <source>
        <dbReference type="ARBA" id="ARBA00022840"/>
    </source>
</evidence>
<dbReference type="PROSITE" id="PS51194">
    <property type="entry name" value="HELICASE_CTER"/>
    <property type="match status" value="1"/>
</dbReference>
<gene>
    <name evidence="12" type="primary">priA</name>
    <name evidence="15" type="ORF">SAMN02746089_01474</name>
</gene>
<dbReference type="Pfam" id="PF18074">
    <property type="entry name" value="PriA_C"/>
    <property type="match status" value="1"/>
</dbReference>
<comment type="cofactor">
    <cofactor evidence="12">
        <name>Zn(2+)</name>
        <dbReference type="ChEBI" id="CHEBI:29105"/>
    </cofactor>
    <text evidence="12">Binds 2 zinc ions per subunit.</text>
</comment>
<keyword evidence="5 12" id="KW-0378">Hydrolase</keyword>
<dbReference type="GO" id="GO:0005524">
    <property type="term" value="F:ATP binding"/>
    <property type="evidence" value="ECO:0007669"/>
    <property type="project" value="UniProtKB-UniRule"/>
</dbReference>
<keyword evidence="7 12" id="KW-0862">Zinc</keyword>
<dbReference type="Proteomes" id="UP000184088">
    <property type="component" value="Unassembled WGS sequence"/>
</dbReference>
<feature type="domain" description="Helicase ATP-binding" evidence="13">
    <location>
        <begin position="217"/>
        <end position="384"/>
    </location>
</feature>
<evidence type="ECO:0000313" key="16">
    <source>
        <dbReference type="Proteomes" id="UP000184088"/>
    </source>
</evidence>
<dbReference type="InterPro" id="IPR040498">
    <property type="entry name" value="PriA_CRR"/>
</dbReference>
<dbReference type="CDD" id="cd18804">
    <property type="entry name" value="SF2_C_priA"/>
    <property type="match status" value="1"/>
</dbReference>
<protein>
    <recommendedName>
        <fullName evidence="12">Replication restart protein PriA</fullName>
    </recommendedName>
    <alternativeName>
        <fullName evidence="12">ATP-dependent DNA helicase PriA</fullName>
        <ecNumber evidence="12">5.6.2.4</ecNumber>
    </alternativeName>
    <alternativeName>
        <fullName evidence="12">DNA 3'-5' helicase PriA</fullName>
    </alternativeName>
</protein>
<dbReference type="GO" id="GO:0008270">
    <property type="term" value="F:zinc ion binding"/>
    <property type="evidence" value="ECO:0007669"/>
    <property type="project" value="UniProtKB-UniRule"/>
</dbReference>
<dbReference type="PROSITE" id="PS51192">
    <property type="entry name" value="HELICASE_ATP_BIND_1"/>
    <property type="match status" value="1"/>
</dbReference>
<keyword evidence="8 12" id="KW-0067">ATP-binding</keyword>
<feature type="domain" description="Helicase C-terminal" evidence="14">
    <location>
        <begin position="480"/>
        <end position="648"/>
    </location>
</feature>
<feature type="binding site" evidence="12">
    <location>
        <position position="458"/>
    </location>
    <ligand>
        <name>Zn(2+)</name>
        <dbReference type="ChEBI" id="CHEBI:29105"/>
        <label>2</label>
    </ligand>
</feature>
<dbReference type="GO" id="GO:0003677">
    <property type="term" value="F:DNA binding"/>
    <property type="evidence" value="ECO:0007669"/>
    <property type="project" value="UniProtKB-UniRule"/>
</dbReference>
<organism evidence="15 16">
    <name type="scientific">Caldanaerobius fijiensis DSM 17918</name>
    <dbReference type="NCBI Taxonomy" id="1121256"/>
    <lineage>
        <taxon>Bacteria</taxon>
        <taxon>Bacillati</taxon>
        <taxon>Bacillota</taxon>
        <taxon>Clostridia</taxon>
        <taxon>Thermoanaerobacterales</taxon>
        <taxon>Thermoanaerobacteraceae</taxon>
        <taxon>Caldanaerobius</taxon>
    </lineage>
</organism>
<dbReference type="Gene3D" id="3.40.50.300">
    <property type="entry name" value="P-loop containing nucleotide triphosphate hydrolases"/>
    <property type="match status" value="2"/>
</dbReference>
<evidence type="ECO:0000259" key="13">
    <source>
        <dbReference type="PROSITE" id="PS51192"/>
    </source>
</evidence>
<dbReference type="InterPro" id="IPR042115">
    <property type="entry name" value="PriA_3primeBD_sf"/>
</dbReference>
<evidence type="ECO:0000256" key="12">
    <source>
        <dbReference type="HAMAP-Rule" id="MF_00983"/>
    </source>
</evidence>
<dbReference type="Pfam" id="PF17764">
    <property type="entry name" value="PriA_3primeBD"/>
    <property type="match status" value="1"/>
</dbReference>
<evidence type="ECO:0000259" key="14">
    <source>
        <dbReference type="PROSITE" id="PS51194"/>
    </source>
</evidence>
<feature type="binding site" evidence="12">
    <location>
        <position position="485"/>
    </location>
    <ligand>
        <name>Zn(2+)</name>
        <dbReference type="ChEBI" id="CHEBI:29105"/>
        <label>1</label>
    </ligand>
</feature>
<keyword evidence="16" id="KW-1185">Reference proteome</keyword>
<keyword evidence="1 12" id="KW-0639">Primosome</keyword>
<evidence type="ECO:0000256" key="7">
    <source>
        <dbReference type="ARBA" id="ARBA00022833"/>
    </source>
</evidence>
<dbReference type="OrthoDB" id="9759544at2"/>
<dbReference type="GO" id="GO:0006270">
    <property type="term" value="P:DNA replication initiation"/>
    <property type="evidence" value="ECO:0007669"/>
    <property type="project" value="TreeGrafter"/>
</dbReference>
<evidence type="ECO:0000256" key="4">
    <source>
        <dbReference type="ARBA" id="ARBA00022741"/>
    </source>
</evidence>
<dbReference type="InterPro" id="IPR001650">
    <property type="entry name" value="Helicase_C-like"/>
</dbReference>
<feature type="binding site" evidence="12">
    <location>
        <position position="446"/>
    </location>
    <ligand>
        <name>Zn(2+)</name>
        <dbReference type="ChEBI" id="CHEBI:29105"/>
        <label>1</label>
    </ligand>
</feature>
<dbReference type="GO" id="GO:0043138">
    <property type="term" value="F:3'-5' DNA helicase activity"/>
    <property type="evidence" value="ECO:0007669"/>
    <property type="project" value="UniProtKB-EC"/>
</dbReference>
<dbReference type="Pfam" id="PF00270">
    <property type="entry name" value="DEAD"/>
    <property type="match status" value="1"/>
</dbReference>
<dbReference type="PANTHER" id="PTHR30580">
    <property type="entry name" value="PRIMOSOMAL PROTEIN N"/>
    <property type="match status" value="1"/>
</dbReference>
<evidence type="ECO:0000256" key="5">
    <source>
        <dbReference type="ARBA" id="ARBA00022801"/>
    </source>
</evidence>
<feature type="binding site" evidence="12">
    <location>
        <position position="472"/>
    </location>
    <ligand>
        <name>Zn(2+)</name>
        <dbReference type="ChEBI" id="CHEBI:29105"/>
        <label>2</label>
    </ligand>
</feature>
<dbReference type="SMART" id="SM00487">
    <property type="entry name" value="DEXDc"/>
    <property type="match status" value="1"/>
</dbReference>
<dbReference type="InterPro" id="IPR014001">
    <property type="entry name" value="Helicase_ATP-bd"/>
</dbReference>
<dbReference type="NCBIfam" id="TIGR00595">
    <property type="entry name" value="priA"/>
    <property type="match status" value="1"/>
</dbReference>
<keyword evidence="6 12" id="KW-0347">Helicase</keyword>
<dbReference type="Gene3D" id="3.40.1440.60">
    <property type="entry name" value="PriA, 3(prime) DNA-binding domain"/>
    <property type="match status" value="1"/>
</dbReference>
<evidence type="ECO:0000256" key="6">
    <source>
        <dbReference type="ARBA" id="ARBA00022806"/>
    </source>
</evidence>
<comment type="function">
    <text evidence="12">Initiates the restart of stalled replication forks, which reloads the replicative helicase on sites other than the origin of replication. Recognizes and binds to abandoned replication forks and remodels them to uncover a helicase loading site. Promotes assembly of the primosome at these replication forks.</text>
</comment>
<dbReference type="FunFam" id="3.40.1440.60:FF:000001">
    <property type="entry name" value="Primosomal protein N"/>
    <property type="match status" value="1"/>
</dbReference>
<dbReference type="GO" id="GO:0006302">
    <property type="term" value="P:double-strand break repair"/>
    <property type="evidence" value="ECO:0007669"/>
    <property type="project" value="InterPro"/>
</dbReference>
<dbReference type="Pfam" id="PF00271">
    <property type="entry name" value="Helicase_C"/>
    <property type="match status" value="1"/>
</dbReference>
<comment type="catalytic activity">
    <reaction evidence="11 12">
        <text>ATP + H2O = ADP + phosphate + H(+)</text>
        <dbReference type="Rhea" id="RHEA:13065"/>
        <dbReference type="ChEBI" id="CHEBI:15377"/>
        <dbReference type="ChEBI" id="CHEBI:15378"/>
        <dbReference type="ChEBI" id="CHEBI:30616"/>
        <dbReference type="ChEBI" id="CHEBI:43474"/>
        <dbReference type="ChEBI" id="CHEBI:456216"/>
        <dbReference type="EC" id="5.6.2.4"/>
    </reaction>
</comment>
<comment type="catalytic activity">
    <reaction evidence="12">
        <text>Couples ATP hydrolysis with the unwinding of duplex DNA by translocating in the 3'-5' direction.</text>
        <dbReference type="EC" id="5.6.2.4"/>
    </reaction>
</comment>
<dbReference type="CDD" id="cd17929">
    <property type="entry name" value="DEXHc_priA"/>
    <property type="match status" value="1"/>
</dbReference>
<dbReference type="EC" id="5.6.2.4" evidence="12"/>
<name>A0A1M4ZPX7_9THEO</name>
<dbReference type="Pfam" id="PF18319">
    <property type="entry name" value="Zn_ribbon_PriA"/>
    <property type="match status" value="1"/>
</dbReference>